<evidence type="ECO:0008006" key="5">
    <source>
        <dbReference type="Google" id="ProtNLM"/>
    </source>
</evidence>
<keyword evidence="2" id="KW-0732">Signal</keyword>
<name>A0ABV2TQM7_9RHOO</name>
<evidence type="ECO:0000256" key="1">
    <source>
        <dbReference type="SAM" id="MobiDB-lite"/>
    </source>
</evidence>
<dbReference type="RefSeq" id="WP_354602694.1">
    <property type="nucleotide sequence ID" value="NZ_JBEWZI010000032.1"/>
</dbReference>
<protein>
    <recommendedName>
        <fullName evidence="5">DUF4410 domain-containing protein</fullName>
    </recommendedName>
</protein>
<dbReference type="EMBL" id="JBEWZI010000032">
    <property type="protein sequence ID" value="MET7016235.1"/>
    <property type="molecule type" value="Genomic_DNA"/>
</dbReference>
<evidence type="ECO:0000313" key="4">
    <source>
        <dbReference type="Proteomes" id="UP001549691"/>
    </source>
</evidence>
<feature type="region of interest" description="Disordered" evidence="1">
    <location>
        <begin position="204"/>
        <end position="228"/>
    </location>
</feature>
<feature type="chain" id="PRO_5046750290" description="DUF4410 domain-containing protein" evidence="2">
    <location>
        <begin position="22"/>
        <end position="248"/>
    </location>
</feature>
<sequence length="248" mass="26627">MRRLQILITFLLAMLPMPGSAAATHEISLSAGEVFQISETDQWRFELQKEVIGRFADVKISPKRGEAFSLTLYFIADTPDLARLDSAEKIARSVSEGSERYLATSVEKEIKLQTISARGSYGSLTVLIDAGPGTAPGGFKYLTRGMIRLSPDSALGFSLLSKEMNTAAYRQLLNYVYSFIRLQPGTTTAKVPAAAAPVSGIAPKSAPPAPAAVAGPRPPKPAARGADLRDCLSLPTDAEIMRCTRAPR</sequence>
<feature type="compositionally biased region" description="Pro residues" evidence="1">
    <location>
        <begin position="205"/>
        <end position="221"/>
    </location>
</feature>
<accession>A0ABV2TQM7</accession>
<gene>
    <name evidence="3" type="ORF">ABXR19_18765</name>
</gene>
<comment type="caution">
    <text evidence="3">The sequence shown here is derived from an EMBL/GenBank/DDBJ whole genome shotgun (WGS) entry which is preliminary data.</text>
</comment>
<keyword evidence="4" id="KW-1185">Reference proteome</keyword>
<organism evidence="3 4">
    <name type="scientific">Uliginosibacterium flavum</name>
    <dbReference type="NCBI Taxonomy" id="1396831"/>
    <lineage>
        <taxon>Bacteria</taxon>
        <taxon>Pseudomonadati</taxon>
        <taxon>Pseudomonadota</taxon>
        <taxon>Betaproteobacteria</taxon>
        <taxon>Rhodocyclales</taxon>
        <taxon>Zoogloeaceae</taxon>
        <taxon>Uliginosibacterium</taxon>
    </lineage>
</organism>
<evidence type="ECO:0000256" key="2">
    <source>
        <dbReference type="SAM" id="SignalP"/>
    </source>
</evidence>
<dbReference type="Proteomes" id="UP001549691">
    <property type="component" value="Unassembled WGS sequence"/>
</dbReference>
<feature type="signal peptide" evidence="2">
    <location>
        <begin position="1"/>
        <end position="21"/>
    </location>
</feature>
<reference evidence="3 4" key="1">
    <citation type="submission" date="2024-07" db="EMBL/GenBank/DDBJ databases">
        <title>Uliginosibacterium flavum JJ3220;KACC:17644.</title>
        <authorList>
            <person name="Kim M.K."/>
        </authorList>
    </citation>
    <scope>NUCLEOTIDE SEQUENCE [LARGE SCALE GENOMIC DNA]</scope>
    <source>
        <strain evidence="3 4">KACC:17644</strain>
    </source>
</reference>
<evidence type="ECO:0000313" key="3">
    <source>
        <dbReference type="EMBL" id="MET7016235.1"/>
    </source>
</evidence>
<proteinExistence type="predicted"/>